<evidence type="ECO:0000313" key="3">
    <source>
        <dbReference type="EMBL" id="SCL82775.1"/>
    </source>
</evidence>
<keyword evidence="1" id="KW-0812">Transmembrane</keyword>
<dbReference type="EMBL" id="FMIH01000117">
    <property type="protein sequence ID" value="SCL82775.1"/>
    <property type="molecule type" value="Genomic_DNA"/>
</dbReference>
<dbReference type="Proteomes" id="UP000516480">
    <property type="component" value="Chromosome 14"/>
</dbReference>
<dbReference type="OMA" id="ILYMISW"/>
<dbReference type="Proteomes" id="UP000220214">
    <property type="component" value="Chromosome 14"/>
</dbReference>
<evidence type="ECO:0000313" key="7">
    <source>
        <dbReference type="Proteomes" id="UP000069549"/>
    </source>
</evidence>
<proteinExistence type="predicted"/>
<evidence type="ECO:0000313" key="2">
    <source>
        <dbReference type="EMBL" id="CXJ09344.1"/>
    </source>
</evidence>
<keyword evidence="1" id="KW-0472">Membrane</keyword>
<evidence type="ECO:0000313" key="6">
    <source>
        <dbReference type="EMBL" id="SCO63929.1"/>
    </source>
</evidence>
<dbReference type="NCBIfam" id="TIGR01590">
    <property type="entry name" value="yir-bir-cir_Pla"/>
    <property type="match status" value="1"/>
</dbReference>
<dbReference type="Proteomes" id="UP000219860">
    <property type="component" value="Chromosome 14"/>
</dbReference>
<dbReference type="InterPro" id="IPR006477">
    <property type="entry name" value="Yir_bir_cir"/>
</dbReference>
<dbReference type="Proteomes" id="UP000219974">
    <property type="component" value="Unassembled WGS sequence"/>
</dbReference>
<evidence type="ECO:0000313" key="9">
    <source>
        <dbReference type="Proteomes" id="UP000219974"/>
    </source>
</evidence>
<evidence type="ECO:0000313" key="4">
    <source>
        <dbReference type="EMBL" id="SCM25894.1"/>
    </source>
</evidence>
<evidence type="ECO:0000313" key="8">
    <source>
        <dbReference type="Proteomes" id="UP000219860"/>
    </source>
</evidence>
<evidence type="ECO:0000256" key="1">
    <source>
        <dbReference type="SAM" id="Phobius"/>
    </source>
</evidence>
<protein>
    <submittedName>
        <fullName evidence="2">BIR protein</fullName>
    </submittedName>
</protein>
<evidence type="ECO:0000313" key="10">
    <source>
        <dbReference type="Proteomes" id="UP000220214"/>
    </source>
</evidence>
<keyword evidence="1" id="KW-1133">Transmembrane helix</keyword>
<dbReference type="OrthoDB" id="373298at2759"/>
<organism evidence="2 7">
    <name type="scientific">Plasmodium berghei</name>
    <dbReference type="NCBI Taxonomy" id="5821"/>
    <lineage>
        <taxon>Eukaryota</taxon>
        <taxon>Sar</taxon>
        <taxon>Alveolata</taxon>
        <taxon>Apicomplexa</taxon>
        <taxon>Aconoidasida</taxon>
        <taxon>Haemosporida</taxon>
        <taxon>Plasmodiidae</taxon>
        <taxon>Plasmodium</taxon>
        <taxon>Plasmodium (Vinckeia)</taxon>
    </lineage>
</organism>
<dbReference type="EMBL" id="LT608262">
    <property type="protein sequence ID" value="SCO63929.1"/>
    <property type="molecule type" value="Genomic_DNA"/>
</dbReference>
<reference evidence="2 7" key="1">
    <citation type="submission" date="2016-02" db="EMBL/GenBank/DDBJ databases">
        <authorList>
            <consortium name="Pathogen Informatics"/>
        </authorList>
    </citation>
    <scope>NUCLEOTIDE SEQUENCE [LARGE SCALE GENOMIC DNA]</scope>
    <source>
        <strain evidence="2 7">K173</strain>
        <strain evidence="4 11">NK65 ny</strain>
        <strain evidence="5 10">NK65e</strain>
        <strain evidence="6 8">SP11 Antwerpcl1</strain>
        <strain evidence="3 9">SP11 RLL</strain>
    </source>
</reference>
<dbReference type="VEuPathDB" id="PlasmoDB:PBANKA_1400300"/>
<dbReference type="Pfam" id="PF06022">
    <property type="entry name" value="Cir_Bir_Yir"/>
    <property type="match status" value="1"/>
</dbReference>
<gene>
    <name evidence="2" type="ORF">PBK173_000427600</name>
    <name evidence="5" type="ORF">PBNK65E_000417000</name>
    <name evidence="4" type="ORF">PBNK65NY_000416300</name>
    <name evidence="6" type="ORF">PBSP11A_000416700</name>
    <name evidence="3" type="ORF">PBSP11RLL_000503600</name>
</gene>
<feature type="transmembrane region" description="Helical" evidence="1">
    <location>
        <begin position="256"/>
        <end position="274"/>
    </location>
</feature>
<dbReference type="AlphaFoldDB" id="A0A0Z0A9C4"/>
<accession>A0A0Z0A9C4</accession>
<dbReference type="EMBL" id="LT614640">
    <property type="protein sequence ID" value="SCN28168.1"/>
    <property type="molecule type" value="Genomic_DNA"/>
</dbReference>
<sequence length="303" mass="34984">MDDALCQNFDVLRMHLPAKLGGTEKCELKNISDFQNYCPNKNCNTDLEKITVGFLWLLGKYYSISQNRSYNENNTNPFFLYMISWFSYKLSQITGHDSTTINDFYNKNIINNDKYEKFISDSSKFTKLNEELNTKSDFLNINIEDLSKFYDAFKLLCSMHDKVARNQTGDILLNNATSFVEKYTELNNRYNNGIPHTKILSVLLTGYNNLKNDHTYFPSILTIEQKHHVQSSGGNYGQSSELISEITSSSSIGNKLFTVLSIFGAIAFFLGISYKYSLFGFRKRVQKQHLRGTLKNIKKKMNY</sequence>
<dbReference type="EMBL" id="LT608150">
    <property type="protein sequence ID" value="SCM25894.1"/>
    <property type="molecule type" value="Genomic_DNA"/>
</dbReference>
<name>A0A0Z0A9C4_PLABE</name>
<evidence type="ECO:0000313" key="5">
    <source>
        <dbReference type="EMBL" id="SCN28168.1"/>
    </source>
</evidence>
<evidence type="ECO:0000313" key="11">
    <source>
        <dbReference type="Proteomes" id="UP000516480"/>
    </source>
</evidence>
<dbReference type="EMBL" id="LT160034">
    <property type="protein sequence ID" value="CXJ09344.1"/>
    <property type="molecule type" value="Genomic_DNA"/>
</dbReference>
<dbReference type="Proteomes" id="UP000069549">
    <property type="component" value="Chromosome 14"/>
</dbReference>